<gene>
    <name evidence="2" type="ORF">ACFPK2_00895</name>
</gene>
<reference evidence="3" key="1">
    <citation type="journal article" date="2019" name="Int. J. Syst. Evol. Microbiol.">
        <title>The Global Catalogue of Microorganisms (GCM) 10K type strain sequencing project: providing services to taxonomists for standard genome sequencing and annotation.</title>
        <authorList>
            <consortium name="The Broad Institute Genomics Platform"/>
            <consortium name="The Broad Institute Genome Sequencing Center for Infectious Disease"/>
            <person name="Wu L."/>
            <person name="Ma J."/>
        </authorList>
    </citation>
    <scope>NUCLEOTIDE SEQUENCE [LARGE SCALE GENOMIC DNA]</scope>
    <source>
        <strain evidence="3">CGMCC 1.15643</strain>
    </source>
</reference>
<proteinExistence type="predicted"/>
<feature type="chain" id="PRO_5047500642" description="TIGR02301 family protein" evidence="1">
    <location>
        <begin position="24"/>
        <end position="108"/>
    </location>
</feature>
<evidence type="ECO:0000256" key="1">
    <source>
        <dbReference type="SAM" id="SignalP"/>
    </source>
</evidence>
<dbReference type="RefSeq" id="WP_158443369.1">
    <property type="nucleotide sequence ID" value="NZ_JAOAOS010000012.1"/>
</dbReference>
<dbReference type="EMBL" id="JBHSLI010000001">
    <property type="protein sequence ID" value="MFC5291543.1"/>
    <property type="molecule type" value="Genomic_DNA"/>
</dbReference>
<keyword evidence="3" id="KW-1185">Reference proteome</keyword>
<keyword evidence="1" id="KW-0732">Signal</keyword>
<sequence>MTPRVLAIALTLLPGLPLPHAGAQPATKDDVARLLRIAAMTEWVTQECGERYVGQLKAMLLLTAQGTLRAADADDVEKFRTAVREHAFTFKSRRDACRSATEYLKSVQ</sequence>
<evidence type="ECO:0000313" key="2">
    <source>
        <dbReference type="EMBL" id="MFC5291543.1"/>
    </source>
</evidence>
<feature type="signal peptide" evidence="1">
    <location>
        <begin position="1"/>
        <end position="23"/>
    </location>
</feature>
<evidence type="ECO:0000313" key="3">
    <source>
        <dbReference type="Proteomes" id="UP001595976"/>
    </source>
</evidence>
<accession>A0ABW0EYG7</accession>
<comment type="caution">
    <text evidence="2">The sequence shown here is derived from an EMBL/GenBank/DDBJ whole genome shotgun (WGS) entry which is preliminary data.</text>
</comment>
<evidence type="ECO:0008006" key="4">
    <source>
        <dbReference type="Google" id="ProtNLM"/>
    </source>
</evidence>
<protein>
    <recommendedName>
        <fullName evidence="4">TIGR02301 family protein</fullName>
    </recommendedName>
</protein>
<organism evidence="2 3">
    <name type="scientific">Bosea minatitlanensis</name>
    <dbReference type="NCBI Taxonomy" id="128782"/>
    <lineage>
        <taxon>Bacteria</taxon>
        <taxon>Pseudomonadati</taxon>
        <taxon>Pseudomonadota</taxon>
        <taxon>Alphaproteobacteria</taxon>
        <taxon>Hyphomicrobiales</taxon>
        <taxon>Boseaceae</taxon>
        <taxon>Bosea</taxon>
    </lineage>
</organism>
<dbReference type="Proteomes" id="UP001595976">
    <property type="component" value="Unassembled WGS sequence"/>
</dbReference>
<name>A0ABW0EYG7_9HYPH</name>